<proteinExistence type="predicted"/>
<dbReference type="GeneID" id="54990088"/>
<dbReference type="KEGG" id="vg:54990088"/>
<name>A0A2P1MXN4_9CAUD</name>
<dbReference type="EMBL" id="MH078572">
    <property type="protein sequence ID" value="AVP40340.1"/>
    <property type="molecule type" value="Genomic_DNA"/>
</dbReference>
<accession>A0A2P1MXN4</accession>
<protein>
    <submittedName>
        <fullName evidence="1">Uncharacterized protein</fullName>
    </submittedName>
</protein>
<evidence type="ECO:0000313" key="2">
    <source>
        <dbReference type="Proteomes" id="UP000241797"/>
    </source>
</evidence>
<evidence type="ECO:0000313" key="1">
    <source>
        <dbReference type="EMBL" id="AVP40340.1"/>
    </source>
</evidence>
<sequence>MSDLKEVKELKPIDNIVDIVRLLEEGNVLRVDQEGTPVLIRIKKGKYTATETSLDTKKETFYYNRYWQLNNYSLNALMNYKVYLDAEWQEQDNRFKIGQPVSYNPVDGFEKDIAEITNIYIDNNKDYWYTVSNDSNMYKESDLNKY</sequence>
<keyword evidence="2" id="KW-1185">Reference proteome</keyword>
<dbReference type="RefSeq" id="YP_009799599.1">
    <property type="nucleotide sequence ID" value="NC_047945.1"/>
</dbReference>
<organism evidence="1 2">
    <name type="scientific">Staphylococcus phage phiSA_BS1</name>
    <dbReference type="NCBI Taxonomy" id="2126734"/>
    <lineage>
        <taxon>Viruses</taxon>
        <taxon>Duplodnaviria</taxon>
        <taxon>Heunggongvirae</taxon>
        <taxon>Uroviricota</taxon>
        <taxon>Caudoviricetes</taxon>
        <taxon>Herelleviridae</taxon>
        <taxon>Twortvirinae</taxon>
        <taxon>Baoshanvirus</taxon>
        <taxon>Baoshanvirus BS1</taxon>
    </lineage>
</organism>
<dbReference type="Proteomes" id="UP000241797">
    <property type="component" value="Segment"/>
</dbReference>
<reference evidence="1 2" key="1">
    <citation type="submission" date="2018-03" db="EMBL/GenBank/DDBJ databases">
        <title>Isolation, the biological characteristics and genomics of two new strains of lysate Staphylococcus aureus phage.</title>
        <authorList>
            <person name="Jin X."/>
            <person name="Zhang C."/>
        </authorList>
    </citation>
    <scope>NUCLEOTIDE SEQUENCE [LARGE SCALE GENOMIC DNA]</scope>
</reference>